<keyword evidence="1" id="KW-1133">Transmembrane helix</keyword>
<keyword evidence="1" id="KW-0812">Transmembrane</keyword>
<keyword evidence="1" id="KW-0472">Membrane</keyword>
<evidence type="ECO:0000256" key="1">
    <source>
        <dbReference type="SAM" id="Phobius"/>
    </source>
</evidence>
<sequence>MNHCGNGLGSSLLRSALAKRGLLFELCFTWGIGAHYAAILADFLSFSNGVFFLACFVGAPVISPQIACTWERYWPEGTVADRIDRRVHRLVFGEPTGTTTFIRMVVRKVSDHVQQEAIQ</sequence>
<dbReference type="Proteomes" id="UP000887574">
    <property type="component" value="Unplaced"/>
</dbReference>
<organism evidence="2 3">
    <name type="scientific">Ditylenchus dipsaci</name>
    <dbReference type="NCBI Taxonomy" id="166011"/>
    <lineage>
        <taxon>Eukaryota</taxon>
        <taxon>Metazoa</taxon>
        <taxon>Ecdysozoa</taxon>
        <taxon>Nematoda</taxon>
        <taxon>Chromadorea</taxon>
        <taxon>Rhabditida</taxon>
        <taxon>Tylenchina</taxon>
        <taxon>Tylenchomorpha</taxon>
        <taxon>Sphaerularioidea</taxon>
        <taxon>Anguinidae</taxon>
        <taxon>Anguininae</taxon>
        <taxon>Ditylenchus</taxon>
    </lineage>
</organism>
<dbReference type="WBParaSite" id="jg11870">
    <property type="protein sequence ID" value="jg11870"/>
    <property type="gene ID" value="jg11870"/>
</dbReference>
<proteinExistence type="predicted"/>
<keyword evidence="2" id="KW-1185">Reference proteome</keyword>
<name>A0A915CRL5_9BILA</name>
<evidence type="ECO:0000313" key="2">
    <source>
        <dbReference type="Proteomes" id="UP000887574"/>
    </source>
</evidence>
<evidence type="ECO:0000313" key="3">
    <source>
        <dbReference type="WBParaSite" id="jg11870"/>
    </source>
</evidence>
<accession>A0A915CRL5</accession>
<feature type="transmembrane region" description="Helical" evidence="1">
    <location>
        <begin position="21"/>
        <end position="39"/>
    </location>
</feature>
<dbReference type="AlphaFoldDB" id="A0A915CRL5"/>
<reference evidence="3" key="1">
    <citation type="submission" date="2022-11" db="UniProtKB">
        <authorList>
            <consortium name="WormBaseParasite"/>
        </authorList>
    </citation>
    <scope>IDENTIFICATION</scope>
</reference>
<protein>
    <submittedName>
        <fullName evidence="3">Uncharacterized protein</fullName>
    </submittedName>
</protein>